<dbReference type="GO" id="GO:0002161">
    <property type="term" value="F:aminoacyl-tRNA deacylase activity"/>
    <property type="evidence" value="ECO:0007669"/>
    <property type="project" value="TreeGrafter"/>
</dbReference>
<keyword evidence="2 9" id="KW-0820">tRNA-binding</keyword>
<dbReference type="OMA" id="GFDMEME"/>
<dbReference type="Pfam" id="PF01411">
    <property type="entry name" value="tRNA-synt_2c"/>
    <property type="match status" value="1"/>
</dbReference>
<dbReference type="EMBL" id="LT554077">
    <property type="protein sequence ID" value="SAM03316.1"/>
    <property type="molecule type" value="Genomic_DNA"/>
</dbReference>
<dbReference type="Gene3D" id="3.30.54.20">
    <property type="match status" value="1"/>
</dbReference>
<keyword evidence="9" id="KW-0862">Zinc</keyword>
<dbReference type="PANTHER" id="PTHR11777:SF9">
    <property type="entry name" value="ALANINE--TRNA LIGASE, CYTOPLASMIC"/>
    <property type="match status" value="1"/>
</dbReference>
<dbReference type="Gene3D" id="3.30.930.10">
    <property type="entry name" value="Bira Bifunctional Protein, Domain 2"/>
    <property type="match status" value="1"/>
</dbReference>
<organism evidence="11">
    <name type="scientific">Absidia glauca</name>
    <name type="common">Pin mould</name>
    <dbReference type="NCBI Taxonomy" id="4829"/>
    <lineage>
        <taxon>Eukaryota</taxon>
        <taxon>Fungi</taxon>
        <taxon>Fungi incertae sedis</taxon>
        <taxon>Mucoromycota</taxon>
        <taxon>Mucoromycotina</taxon>
        <taxon>Mucoromycetes</taxon>
        <taxon>Mucorales</taxon>
        <taxon>Cunninghamellaceae</taxon>
        <taxon>Absidia</taxon>
    </lineage>
</organism>
<dbReference type="InterPro" id="IPR018163">
    <property type="entry name" value="Thr/Ala-tRNA-synth_IIc_edit"/>
</dbReference>
<dbReference type="FunFam" id="3.30.930.10:FF:000004">
    <property type="entry name" value="Alanine--tRNA ligase"/>
    <property type="match status" value="1"/>
</dbReference>
<keyword evidence="9" id="KW-0496">Mitochondrion</keyword>
<dbReference type="CDD" id="cd00673">
    <property type="entry name" value="AlaRS_core"/>
    <property type="match status" value="1"/>
</dbReference>
<dbReference type="InterPro" id="IPR018164">
    <property type="entry name" value="Ala-tRNA-synth_IIc_N"/>
</dbReference>
<dbReference type="GO" id="GO:0070143">
    <property type="term" value="P:mitochondrial alanyl-tRNA aminoacylation"/>
    <property type="evidence" value="ECO:0007669"/>
    <property type="project" value="UniProtKB-UniRule"/>
</dbReference>
<comment type="subunit">
    <text evidence="9">Monomer.</text>
</comment>
<keyword evidence="5 9" id="KW-0067">ATP-binding</keyword>
<feature type="binding site" evidence="9">
    <location>
        <position position="606"/>
    </location>
    <ligand>
        <name>Zn(2+)</name>
        <dbReference type="ChEBI" id="CHEBI:29105"/>
    </ligand>
</feature>
<comment type="cofactor">
    <cofactor evidence="9">
        <name>Zn(2+)</name>
        <dbReference type="ChEBI" id="CHEBI:29105"/>
    </cofactor>
    <text evidence="9">Binds 1 zinc ion per subunit.</text>
</comment>
<dbReference type="STRING" id="4829.A0A168Q0Y9"/>
<dbReference type="GO" id="GO:0000049">
    <property type="term" value="F:tRNA binding"/>
    <property type="evidence" value="ECO:0007669"/>
    <property type="project" value="UniProtKB-KW"/>
</dbReference>
<dbReference type="PROSITE" id="PS50860">
    <property type="entry name" value="AA_TRNA_LIGASE_II_ALA"/>
    <property type="match status" value="1"/>
</dbReference>
<dbReference type="Pfam" id="PF07973">
    <property type="entry name" value="tRNA_SAD"/>
    <property type="match status" value="1"/>
</dbReference>
<dbReference type="Gene3D" id="2.40.30.130">
    <property type="match status" value="1"/>
</dbReference>
<accession>A0A168Q0Y9</accession>
<feature type="binding site" evidence="9">
    <location>
        <position position="602"/>
    </location>
    <ligand>
        <name>Zn(2+)</name>
        <dbReference type="ChEBI" id="CHEBI:29105"/>
    </ligand>
</feature>
<keyword evidence="9" id="KW-0963">Cytoplasm</keyword>
<gene>
    <name evidence="11" type="primary">ABSGL_09134.1 scaffold 10682</name>
    <name evidence="9" type="synonym">ALA1</name>
</gene>
<evidence type="ECO:0000256" key="5">
    <source>
        <dbReference type="ARBA" id="ARBA00022840"/>
    </source>
</evidence>
<evidence type="ECO:0000256" key="6">
    <source>
        <dbReference type="ARBA" id="ARBA00022884"/>
    </source>
</evidence>
<keyword evidence="7 9" id="KW-0648">Protein biosynthesis</keyword>
<comment type="function">
    <text evidence="9">Catalyzes the attachment of alanine to tRNA(Ala) in a two-step reaction: alanine is first activated by ATP to form Ala-AMP and then transferred to the acceptor end of tRNA(Ala). Also edits incorrectly charged tRNA(Ala) via its editing domain.</text>
</comment>
<feature type="binding site" evidence="9">
    <location>
        <position position="708"/>
    </location>
    <ligand>
        <name>Zn(2+)</name>
        <dbReference type="ChEBI" id="CHEBI:29105"/>
    </ligand>
</feature>
<proteinExistence type="inferred from homology"/>
<evidence type="ECO:0000313" key="11">
    <source>
        <dbReference type="EMBL" id="SAM03316.1"/>
    </source>
</evidence>
<comment type="subcellular location">
    <subcellularLocation>
        <location evidence="9">Mitochondrion</location>
    </subcellularLocation>
    <subcellularLocation>
        <location evidence="9">Cytoplasm</location>
    </subcellularLocation>
</comment>
<evidence type="ECO:0000256" key="9">
    <source>
        <dbReference type="HAMAP-Rule" id="MF_03133"/>
    </source>
</evidence>
<dbReference type="SUPFAM" id="SSF55186">
    <property type="entry name" value="ThrRS/AlaRS common domain"/>
    <property type="match status" value="1"/>
</dbReference>
<dbReference type="SUPFAM" id="SSF55681">
    <property type="entry name" value="Class II aaRS and biotin synthetases"/>
    <property type="match status" value="1"/>
</dbReference>
<dbReference type="InterPro" id="IPR045864">
    <property type="entry name" value="aa-tRNA-synth_II/BPL/LPL"/>
</dbReference>
<evidence type="ECO:0000256" key="8">
    <source>
        <dbReference type="ARBA" id="ARBA00023146"/>
    </source>
</evidence>
<dbReference type="SUPFAM" id="SSF50447">
    <property type="entry name" value="Translation proteins"/>
    <property type="match status" value="1"/>
</dbReference>
<dbReference type="AlphaFoldDB" id="A0A168Q0Y9"/>
<evidence type="ECO:0000256" key="7">
    <source>
        <dbReference type="ARBA" id="ARBA00022917"/>
    </source>
</evidence>
<evidence type="ECO:0000313" key="12">
    <source>
        <dbReference type="Proteomes" id="UP000078561"/>
    </source>
</evidence>
<protein>
    <recommendedName>
        <fullName evidence="9">Alanine--tRNA ligase</fullName>
        <ecNumber evidence="9">6.1.1.7</ecNumber>
    </recommendedName>
    <alternativeName>
        <fullName evidence="9">Alanyl-tRNA synthetase</fullName>
        <shortName evidence="9">AlaRS</shortName>
    </alternativeName>
</protein>
<dbReference type="InterPro" id="IPR012947">
    <property type="entry name" value="tRNA_SAD"/>
</dbReference>
<dbReference type="GO" id="GO:0005739">
    <property type="term" value="C:mitochondrion"/>
    <property type="evidence" value="ECO:0007669"/>
    <property type="project" value="UniProtKB-SubCell"/>
</dbReference>
<dbReference type="SMART" id="SM00863">
    <property type="entry name" value="tRNA_SAD"/>
    <property type="match status" value="1"/>
</dbReference>
<feature type="binding site" evidence="9">
    <location>
        <position position="704"/>
    </location>
    <ligand>
        <name>Zn(2+)</name>
        <dbReference type="ChEBI" id="CHEBI:29105"/>
    </ligand>
</feature>
<keyword evidence="3 9" id="KW-0436">Ligase</keyword>
<comment type="catalytic activity">
    <reaction evidence="9">
        <text>tRNA(Ala) + L-alanine + ATP = L-alanyl-tRNA(Ala) + AMP + diphosphate</text>
        <dbReference type="Rhea" id="RHEA:12540"/>
        <dbReference type="Rhea" id="RHEA-COMP:9657"/>
        <dbReference type="Rhea" id="RHEA-COMP:9923"/>
        <dbReference type="ChEBI" id="CHEBI:30616"/>
        <dbReference type="ChEBI" id="CHEBI:33019"/>
        <dbReference type="ChEBI" id="CHEBI:57972"/>
        <dbReference type="ChEBI" id="CHEBI:78442"/>
        <dbReference type="ChEBI" id="CHEBI:78497"/>
        <dbReference type="ChEBI" id="CHEBI:456215"/>
        <dbReference type="EC" id="6.1.1.7"/>
    </reaction>
</comment>
<dbReference type="Gene3D" id="3.10.310.40">
    <property type="match status" value="1"/>
</dbReference>
<reference evidence="11" key="1">
    <citation type="submission" date="2016-04" db="EMBL/GenBank/DDBJ databases">
        <authorList>
            <person name="Evans L.H."/>
            <person name="Alamgir A."/>
            <person name="Owens N."/>
            <person name="Weber N.D."/>
            <person name="Virtaneva K."/>
            <person name="Barbian K."/>
            <person name="Babar A."/>
            <person name="Rosenke K."/>
        </authorList>
    </citation>
    <scope>NUCLEOTIDE SEQUENCE [LARGE SCALE GENOMIC DNA]</scope>
    <source>
        <strain evidence="11">CBS 101.48</strain>
    </source>
</reference>
<evidence type="ECO:0000256" key="1">
    <source>
        <dbReference type="ARBA" id="ARBA00008429"/>
    </source>
</evidence>
<dbReference type="PANTHER" id="PTHR11777">
    <property type="entry name" value="ALANYL-TRNA SYNTHETASE"/>
    <property type="match status" value="1"/>
</dbReference>
<feature type="domain" description="Alanyl-transfer RNA synthetases family profile" evidence="10">
    <location>
        <begin position="35"/>
        <end position="747"/>
    </location>
</feature>
<keyword evidence="6 9" id="KW-0694">RNA-binding</keyword>
<comment type="similarity">
    <text evidence="1">Belongs to the class-II aminoacyl-tRNA synthetase family. Alax-L subfamily.</text>
</comment>
<keyword evidence="9" id="KW-0479">Metal-binding</keyword>
<dbReference type="Proteomes" id="UP000078561">
    <property type="component" value="Unassembled WGS sequence"/>
</dbReference>
<dbReference type="OrthoDB" id="2423964at2759"/>
<dbReference type="InterPro" id="IPR009000">
    <property type="entry name" value="Transl_B-barrel_sf"/>
</dbReference>
<evidence type="ECO:0000259" key="10">
    <source>
        <dbReference type="PROSITE" id="PS50860"/>
    </source>
</evidence>
<name>A0A168Q0Y9_ABSGL</name>
<dbReference type="EC" id="6.1.1.7" evidence="9"/>
<evidence type="ECO:0000256" key="4">
    <source>
        <dbReference type="ARBA" id="ARBA00022741"/>
    </source>
</evidence>
<dbReference type="InterPro" id="IPR018165">
    <property type="entry name" value="Ala-tRNA-synth_IIc_core"/>
</dbReference>
<dbReference type="NCBIfam" id="TIGR00344">
    <property type="entry name" value="alaS"/>
    <property type="match status" value="1"/>
</dbReference>
<dbReference type="InterPro" id="IPR050058">
    <property type="entry name" value="Ala-tRNA_ligase"/>
</dbReference>
<sequence>MYRRVVLQSWSATSPRTTLRPSPHCYHSQRWMQHLTSPELRQRFLTYFEKHGHTPVPSSSLIPHQQDKSLLFTNAGMVPFKNYFMNPSSAPYPCATSVQKCMRAGGKHNDLDNVGYTPRHHTFFEMLGNFSFGKYSKEEAIRYAWQFLLKELELPVSRLRVTVLEGDQEGYDLWKKQGLSDDKIVSCGPEDNFWSMGDGEGPCGPCTEIFWDTMDDSLGEDRWLEIWNLVFMENYRTPDGQLTRLPTPCIDTGMGLERMACVLQEKQNNFQIDQFRDLISGLRQWMAQNNLKNYTSTDPNPHEKIIADHFRSMCFLIGDGVVPSNVGRGYVLRRIIRRALRSARQLGIHQPFLNELYPYLLRGFTDGNYPELAERSASIRNIIDNEESTFLATLDRGMTLLENVFTRSDLQHTKTIPPSVAFQLYDTFGFPFDLTLIIAQERGWTVDISAVEKLQEQQKQMGRDSWKSDGNGGQSALSEWRQNNVFPQFTGYDHELFHQESAIVAVETIQKGNKVQVHMAIDPCPFYGLGGGQVADTGIVTLANGSEWKVIDVQQPYDGCLALQLSPTTPSQFETDQQYLQVGQLVNTRVDEDRRTGSEVHHTATHLLNAGLRHVLQADIVQAGSLVDPKKLRFDFTSGKPLSQGQLDKVEHWINKMILAGSQTEIKHMSLMDAISSGAIATFSEKYGDQVRVIEVPGISKELCGGTHVANIRQLYPFKILNETSVAAGTRRIEAVAGHSCIDWYRQSYTPIPEALKLLRASTTTDMVDKLGKTLQQTKDLEKKLDAMMEKMAQLSPATAPIQAHYKGIPLKIHLVDRDLDASYMQKRANVLRESEHQAIHLLVKDNLVTVALNSKTIPSETANSVLKHMLKTVKGGGGGQKEFAQGRLAVNLTNNQDVHTTLLPAFQ</sequence>
<dbReference type="PRINTS" id="PR00980">
    <property type="entry name" value="TRNASYNTHALA"/>
</dbReference>
<keyword evidence="4 9" id="KW-0547">Nucleotide-binding</keyword>
<dbReference type="GO" id="GO:0004813">
    <property type="term" value="F:alanine-tRNA ligase activity"/>
    <property type="evidence" value="ECO:0007669"/>
    <property type="project" value="UniProtKB-UniRule"/>
</dbReference>
<dbReference type="GO" id="GO:0008270">
    <property type="term" value="F:zinc ion binding"/>
    <property type="evidence" value="ECO:0007669"/>
    <property type="project" value="UniProtKB-UniRule"/>
</dbReference>
<comment type="domain">
    <text evidence="9">Consists of three domains; the N-terminal catalytic domain, the editing domain and the C-terminal C-Ala domain. The editing domain removes incorrectly charged amino acids, while the C-Ala domain, along with tRNA(Ala), serves as a bridge to cooperatively bring together the editing and aminoacylation centers thus stimulating deacylation of misacylated tRNAs.</text>
</comment>
<keyword evidence="12" id="KW-1185">Reference proteome</keyword>
<dbReference type="InterPro" id="IPR018162">
    <property type="entry name" value="Ala-tRNA-ligase_IIc_anticod-bd"/>
</dbReference>
<dbReference type="HAMAP" id="MF_00036_B">
    <property type="entry name" value="Ala_tRNA_synth_B"/>
    <property type="match status" value="1"/>
</dbReference>
<dbReference type="FunFam" id="3.30.980.10:FF:000004">
    <property type="entry name" value="Alanine--tRNA ligase, cytoplasmic"/>
    <property type="match status" value="1"/>
</dbReference>
<dbReference type="Gene3D" id="3.30.980.10">
    <property type="entry name" value="Threonyl-trna Synthetase, Chain A, domain 2"/>
    <property type="match status" value="1"/>
</dbReference>
<dbReference type="InterPro" id="IPR023033">
    <property type="entry name" value="Ala_tRNA_ligase_euk/bac"/>
</dbReference>
<dbReference type="InterPro" id="IPR002318">
    <property type="entry name" value="Ala-tRNA-lgiase_IIc"/>
</dbReference>
<evidence type="ECO:0000256" key="2">
    <source>
        <dbReference type="ARBA" id="ARBA00022555"/>
    </source>
</evidence>
<evidence type="ECO:0000256" key="3">
    <source>
        <dbReference type="ARBA" id="ARBA00022598"/>
    </source>
</evidence>
<dbReference type="InParanoid" id="A0A168Q0Y9"/>
<dbReference type="SUPFAM" id="SSF101353">
    <property type="entry name" value="Putative anticodon-binding domain of alanyl-tRNA synthetase (AlaRS)"/>
    <property type="match status" value="1"/>
</dbReference>
<keyword evidence="8 9" id="KW-0030">Aminoacyl-tRNA synthetase</keyword>
<dbReference type="GO" id="GO:0005524">
    <property type="term" value="F:ATP binding"/>
    <property type="evidence" value="ECO:0007669"/>
    <property type="project" value="UniProtKB-UniRule"/>
</dbReference>